<feature type="domain" description="Electron transfer flavoprotein alpha/beta-subunit N-terminal" evidence="3">
    <location>
        <begin position="20"/>
        <end position="212"/>
    </location>
</feature>
<dbReference type="KEGG" id="dwd:DSCW_00530"/>
<gene>
    <name evidence="4" type="ORF">DSCW_00530</name>
</gene>
<name>A0A5K7YTF3_9BACT</name>
<keyword evidence="1" id="KW-0249">Electron transport</keyword>
<protein>
    <submittedName>
        <fullName evidence="4">Electron transfer flavoprotein subunit beta</fullName>
    </submittedName>
</protein>
<proteinExistence type="predicted"/>
<dbReference type="InterPro" id="IPR014729">
    <property type="entry name" value="Rossmann-like_a/b/a_fold"/>
</dbReference>
<sequence length="302" mass="33438">MRVFVCMKQVGDGEGPPTLAETSARAYLPCVSLYDLYALEEALDLREKQPGIEITALTIGPEDCDQVVRYAMARGADHAVRIWHDSINPDDPFAIGMIVALFARFLGCSLIFCGIMSEDLRSAIMPSFAAERLGWNWLNMVIDIEPAENGSGVRVIQKREKGKRVETFCGFPAVLACCHKSDGFDYVSLHRRLRMQNKPVRLYGIDDLEMETLDLTDPPMKILKSRNPKPRTKRTPIALEALSGEDLMWGMITGSGGTKDDDQISRGSPNELAGKILDLLIEEGAVDKSQLAFDNTGGREDL</sequence>
<keyword evidence="5" id="KW-1185">Reference proteome</keyword>
<dbReference type="InterPro" id="IPR014730">
    <property type="entry name" value="ETF_a/b_N"/>
</dbReference>
<dbReference type="GO" id="GO:0009055">
    <property type="term" value="F:electron transfer activity"/>
    <property type="evidence" value="ECO:0007669"/>
    <property type="project" value="InterPro"/>
</dbReference>
<feature type="transmembrane region" description="Helical" evidence="2">
    <location>
        <begin position="93"/>
        <end position="115"/>
    </location>
</feature>
<dbReference type="Pfam" id="PF01012">
    <property type="entry name" value="ETF"/>
    <property type="match status" value="1"/>
</dbReference>
<dbReference type="SMART" id="SM00893">
    <property type="entry name" value="ETF"/>
    <property type="match status" value="1"/>
</dbReference>
<keyword evidence="2" id="KW-0472">Membrane</keyword>
<dbReference type="PANTHER" id="PTHR21294">
    <property type="entry name" value="ELECTRON TRANSFER FLAVOPROTEIN BETA-SUBUNIT"/>
    <property type="match status" value="1"/>
</dbReference>
<evidence type="ECO:0000259" key="3">
    <source>
        <dbReference type="SMART" id="SM00893"/>
    </source>
</evidence>
<evidence type="ECO:0000256" key="1">
    <source>
        <dbReference type="ARBA" id="ARBA00022982"/>
    </source>
</evidence>
<evidence type="ECO:0000313" key="4">
    <source>
        <dbReference type="EMBL" id="BBO72636.1"/>
    </source>
</evidence>
<dbReference type="SUPFAM" id="SSF52402">
    <property type="entry name" value="Adenine nucleotide alpha hydrolases-like"/>
    <property type="match status" value="1"/>
</dbReference>
<accession>A0A5K7YTF3</accession>
<dbReference type="AlphaFoldDB" id="A0A5K7YTF3"/>
<organism evidence="4 5">
    <name type="scientific">Desulfosarcina widdelii</name>
    <dbReference type="NCBI Taxonomy" id="947919"/>
    <lineage>
        <taxon>Bacteria</taxon>
        <taxon>Pseudomonadati</taxon>
        <taxon>Thermodesulfobacteriota</taxon>
        <taxon>Desulfobacteria</taxon>
        <taxon>Desulfobacterales</taxon>
        <taxon>Desulfosarcinaceae</taxon>
        <taxon>Desulfosarcina</taxon>
    </lineage>
</organism>
<dbReference type="OrthoDB" id="9804960at2"/>
<evidence type="ECO:0000256" key="2">
    <source>
        <dbReference type="SAM" id="Phobius"/>
    </source>
</evidence>
<dbReference type="EMBL" id="AP021875">
    <property type="protein sequence ID" value="BBO72636.1"/>
    <property type="molecule type" value="Genomic_DNA"/>
</dbReference>
<dbReference type="Proteomes" id="UP000427769">
    <property type="component" value="Chromosome"/>
</dbReference>
<evidence type="ECO:0000313" key="5">
    <source>
        <dbReference type="Proteomes" id="UP000427769"/>
    </source>
</evidence>
<keyword evidence="2" id="KW-0812">Transmembrane</keyword>
<keyword evidence="1" id="KW-0813">Transport</keyword>
<reference evidence="4 5" key="1">
    <citation type="submission" date="2019-11" db="EMBL/GenBank/DDBJ databases">
        <title>Comparative genomics of hydrocarbon-degrading Desulfosarcina strains.</title>
        <authorList>
            <person name="Watanabe M."/>
            <person name="Kojima H."/>
            <person name="Fukui M."/>
        </authorList>
    </citation>
    <scope>NUCLEOTIDE SEQUENCE [LARGE SCALE GENOMIC DNA]</scope>
    <source>
        <strain evidence="4 5">PP31</strain>
    </source>
</reference>
<keyword evidence="2" id="KW-1133">Transmembrane helix</keyword>
<dbReference type="InterPro" id="IPR012255">
    <property type="entry name" value="ETF_b"/>
</dbReference>
<dbReference type="Gene3D" id="3.40.50.620">
    <property type="entry name" value="HUPs"/>
    <property type="match status" value="1"/>
</dbReference>